<name>A0ABW3VTN5_9PSEU</name>
<evidence type="ECO:0000313" key="2">
    <source>
        <dbReference type="Proteomes" id="UP001597182"/>
    </source>
</evidence>
<organism evidence="1 2">
    <name type="scientific">Pseudonocardia benzenivorans</name>
    <dbReference type="NCBI Taxonomy" id="228005"/>
    <lineage>
        <taxon>Bacteria</taxon>
        <taxon>Bacillati</taxon>
        <taxon>Actinomycetota</taxon>
        <taxon>Actinomycetes</taxon>
        <taxon>Pseudonocardiales</taxon>
        <taxon>Pseudonocardiaceae</taxon>
        <taxon>Pseudonocardia</taxon>
    </lineage>
</organism>
<dbReference type="Proteomes" id="UP001597182">
    <property type="component" value="Unassembled WGS sequence"/>
</dbReference>
<evidence type="ECO:0000313" key="1">
    <source>
        <dbReference type="EMBL" id="MFD1238217.1"/>
    </source>
</evidence>
<dbReference type="EMBL" id="JBHTMB010000352">
    <property type="protein sequence ID" value="MFD1238217.1"/>
    <property type="molecule type" value="Genomic_DNA"/>
</dbReference>
<keyword evidence="2" id="KW-1185">Reference proteome</keyword>
<reference evidence="2" key="1">
    <citation type="journal article" date="2019" name="Int. J. Syst. Evol. Microbiol.">
        <title>The Global Catalogue of Microorganisms (GCM) 10K type strain sequencing project: providing services to taxonomists for standard genome sequencing and annotation.</title>
        <authorList>
            <consortium name="The Broad Institute Genomics Platform"/>
            <consortium name="The Broad Institute Genome Sequencing Center for Infectious Disease"/>
            <person name="Wu L."/>
            <person name="Ma J."/>
        </authorList>
    </citation>
    <scope>NUCLEOTIDE SEQUENCE [LARGE SCALE GENOMIC DNA]</scope>
    <source>
        <strain evidence="2">CCUG 49018</strain>
    </source>
</reference>
<gene>
    <name evidence="1" type="ORF">ACFQ34_33490</name>
</gene>
<dbReference type="RefSeq" id="WP_346090498.1">
    <property type="nucleotide sequence ID" value="NZ_BAABKS010000012.1"/>
</dbReference>
<accession>A0ABW3VTN5</accession>
<proteinExistence type="predicted"/>
<sequence length="79" mass="8405">MNCQHCGTSVGDVPFSSGARLVELNTDPLIEHSPPRCASVQQAMRRAGHELPARQPCRFPAVSAALAGSADDTTREETT</sequence>
<protein>
    <submittedName>
        <fullName evidence="1">Uncharacterized protein</fullName>
    </submittedName>
</protein>
<comment type="caution">
    <text evidence="1">The sequence shown here is derived from an EMBL/GenBank/DDBJ whole genome shotgun (WGS) entry which is preliminary data.</text>
</comment>